<keyword evidence="4 9" id="KW-0540">Nuclease</keyword>
<evidence type="ECO:0000256" key="2">
    <source>
        <dbReference type="ARBA" id="ARBA00022517"/>
    </source>
</evidence>
<evidence type="ECO:0000256" key="6">
    <source>
        <dbReference type="ARBA" id="ARBA00022759"/>
    </source>
</evidence>
<keyword evidence="5 9" id="KW-0479">Metal-binding</keyword>
<feature type="binding site" evidence="9">
    <location>
        <position position="137"/>
    </location>
    <ligand>
        <name>Zn(2+)</name>
        <dbReference type="ChEBI" id="CHEBI:29105"/>
        <note>catalytic</note>
    </ligand>
</feature>
<keyword evidence="8 9" id="KW-0862">Zinc</keyword>
<keyword evidence="6 9" id="KW-0255">Endonuclease</keyword>
<protein>
    <recommendedName>
        <fullName evidence="9">Endoribonuclease YbeY</fullName>
        <ecNumber evidence="9">3.1.-.-</ecNumber>
    </recommendedName>
</protein>
<keyword evidence="7 9" id="KW-0378">Hydrolase</keyword>
<comment type="cofactor">
    <cofactor evidence="9">
        <name>Zn(2+)</name>
        <dbReference type="ChEBI" id="CHEBI:29105"/>
    </cofactor>
    <text evidence="9">Binds 1 zinc ion.</text>
</comment>
<evidence type="ECO:0000256" key="3">
    <source>
        <dbReference type="ARBA" id="ARBA00022552"/>
    </source>
</evidence>
<dbReference type="PANTHER" id="PTHR46986:SF1">
    <property type="entry name" value="ENDORIBONUCLEASE YBEY, CHLOROPLASTIC"/>
    <property type="match status" value="1"/>
</dbReference>
<comment type="function">
    <text evidence="9">Single strand-specific metallo-endoribonuclease involved in late-stage 70S ribosome quality control and in maturation of the 3' terminus of the 16S rRNA.</text>
</comment>
<organism evidence="10 11">
    <name type="scientific">Jutongia hominis</name>
    <dbReference type="NCBI Taxonomy" id="2763664"/>
    <lineage>
        <taxon>Bacteria</taxon>
        <taxon>Bacillati</taxon>
        <taxon>Bacillota</taxon>
        <taxon>Clostridia</taxon>
        <taxon>Lachnospirales</taxon>
        <taxon>Lachnospiraceae</taxon>
        <taxon>Jutongia</taxon>
    </lineage>
</organism>
<gene>
    <name evidence="9 10" type="primary">ybeY</name>
    <name evidence="10" type="ORF">H8700_09940</name>
</gene>
<dbReference type="InterPro" id="IPR023091">
    <property type="entry name" value="MetalPrtase_cat_dom_sf_prd"/>
</dbReference>
<dbReference type="Gene3D" id="3.40.390.30">
    <property type="entry name" value="Metalloproteases ('zincins'), catalytic domain"/>
    <property type="match status" value="1"/>
</dbReference>
<dbReference type="RefSeq" id="WP_022142112.1">
    <property type="nucleotide sequence ID" value="NZ_JACRSW010000032.1"/>
</dbReference>
<dbReference type="Pfam" id="PF02130">
    <property type="entry name" value="YbeY"/>
    <property type="match status" value="1"/>
</dbReference>
<keyword evidence="2 9" id="KW-0690">Ribosome biogenesis</keyword>
<evidence type="ECO:0000256" key="1">
    <source>
        <dbReference type="ARBA" id="ARBA00010875"/>
    </source>
</evidence>
<dbReference type="Proteomes" id="UP000637513">
    <property type="component" value="Unassembled WGS sequence"/>
</dbReference>
<comment type="similarity">
    <text evidence="1 9">Belongs to the endoribonuclease YbeY family.</text>
</comment>
<name>A0ABR7MW60_9FIRM</name>
<dbReference type="NCBIfam" id="TIGR00043">
    <property type="entry name" value="rRNA maturation RNase YbeY"/>
    <property type="match status" value="1"/>
</dbReference>
<comment type="subcellular location">
    <subcellularLocation>
        <location evidence="9">Cytoplasm</location>
    </subcellularLocation>
</comment>
<keyword evidence="9" id="KW-0963">Cytoplasm</keyword>
<evidence type="ECO:0000256" key="8">
    <source>
        <dbReference type="ARBA" id="ARBA00022833"/>
    </source>
</evidence>
<dbReference type="EC" id="3.1.-.-" evidence="9"/>
<feature type="binding site" evidence="9">
    <location>
        <position position="143"/>
    </location>
    <ligand>
        <name>Zn(2+)</name>
        <dbReference type="ChEBI" id="CHEBI:29105"/>
        <note>catalytic</note>
    </ligand>
</feature>
<dbReference type="InterPro" id="IPR020549">
    <property type="entry name" value="YbeY_CS"/>
</dbReference>
<evidence type="ECO:0000256" key="5">
    <source>
        <dbReference type="ARBA" id="ARBA00022723"/>
    </source>
</evidence>
<accession>A0ABR7MW60</accession>
<sequence length="168" mass="19546">MTILFENETREEFDFSYEEVLTQVVNEAVSYEKCPYVCEVNITLTDNQGIRTINQEFRGLDIPTDVLSFPMVDYEMAGDFSHLDTLEAQNMYFNLESGELLLGDIVISVERAKEQAKEYGHSLKREMAFLTAHSMLHLMGYDHMEEDERIVMEKKQEEILQNLGITRD</sequence>
<evidence type="ECO:0000256" key="4">
    <source>
        <dbReference type="ARBA" id="ARBA00022722"/>
    </source>
</evidence>
<evidence type="ECO:0000313" key="10">
    <source>
        <dbReference type="EMBL" id="MBC8558027.1"/>
    </source>
</evidence>
<reference evidence="10 11" key="1">
    <citation type="submission" date="2020-08" db="EMBL/GenBank/DDBJ databases">
        <title>Genome public.</title>
        <authorList>
            <person name="Liu C."/>
            <person name="Sun Q."/>
        </authorList>
    </citation>
    <scope>NUCLEOTIDE SEQUENCE [LARGE SCALE GENOMIC DNA]</scope>
    <source>
        <strain evidence="10 11">BX3</strain>
    </source>
</reference>
<dbReference type="HAMAP" id="MF_00009">
    <property type="entry name" value="Endoribonucl_YbeY"/>
    <property type="match status" value="1"/>
</dbReference>
<dbReference type="InterPro" id="IPR002036">
    <property type="entry name" value="YbeY"/>
</dbReference>
<dbReference type="SUPFAM" id="SSF55486">
    <property type="entry name" value="Metalloproteases ('zincins'), catalytic domain"/>
    <property type="match status" value="1"/>
</dbReference>
<evidence type="ECO:0000313" key="11">
    <source>
        <dbReference type="Proteomes" id="UP000637513"/>
    </source>
</evidence>
<evidence type="ECO:0000256" key="7">
    <source>
        <dbReference type="ARBA" id="ARBA00022801"/>
    </source>
</evidence>
<dbReference type="EMBL" id="JACRSW010000032">
    <property type="protein sequence ID" value="MBC8558027.1"/>
    <property type="molecule type" value="Genomic_DNA"/>
</dbReference>
<dbReference type="PANTHER" id="PTHR46986">
    <property type="entry name" value="ENDORIBONUCLEASE YBEY, CHLOROPLASTIC"/>
    <property type="match status" value="1"/>
</dbReference>
<comment type="caution">
    <text evidence="10">The sequence shown here is derived from an EMBL/GenBank/DDBJ whole genome shotgun (WGS) entry which is preliminary data.</text>
</comment>
<dbReference type="PROSITE" id="PS01306">
    <property type="entry name" value="UPF0054"/>
    <property type="match status" value="1"/>
</dbReference>
<keyword evidence="3 9" id="KW-0698">rRNA processing</keyword>
<keyword evidence="11" id="KW-1185">Reference proteome</keyword>
<feature type="binding site" evidence="9">
    <location>
        <position position="133"/>
    </location>
    <ligand>
        <name>Zn(2+)</name>
        <dbReference type="ChEBI" id="CHEBI:29105"/>
        <note>catalytic</note>
    </ligand>
</feature>
<proteinExistence type="inferred from homology"/>
<evidence type="ECO:0000256" key="9">
    <source>
        <dbReference type="HAMAP-Rule" id="MF_00009"/>
    </source>
</evidence>